<accession>A0AAE8NBF6</accession>
<dbReference type="Gene3D" id="2.40.50.100">
    <property type="match status" value="1"/>
</dbReference>
<dbReference type="InterPro" id="IPR058624">
    <property type="entry name" value="MdtA-like_HH"/>
</dbReference>
<dbReference type="InterPro" id="IPR058625">
    <property type="entry name" value="MdtA-like_BSH"/>
</dbReference>
<reference evidence="10 11" key="1">
    <citation type="submission" date="2018-06" db="EMBL/GenBank/DDBJ databases">
        <authorList>
            <consortium name="Pathogen Informatics"/>
            <person name="Doyle S."/>
        </authorList>
    </citation>
    <scope>NUCLEOTIDE SEQUENCE [LARGE SCALE GENOMIC DNA]</scope>
    <source>
        <strain evidence="10 11">NCTC10661</strain>
    </source>
</reference>
<feature type="domain" description="Multidrug resistance protein MdtA-like barrel-sandwich hybrid" evidence="7">
    <location>
        <begin position="128"/>
        <end position="262"/>
    </location>
</feature>
<organism evidence="10 11">
    <name type="scientific">Burkholderia cepacia</name>
    <name type="common">Pseudomonas cepacia</name>
    <dbReference type="NCBI Taxonomy" id="292"/>
    <lineage>
        <taxon>Bacteria</taxon>
        <taxon>Pseudomonadati</taxon>
        <taxon>Pseudomonadota</taxon>
        <taxon>Betaproteobacteria</taxon>
        <taxon>Burkholderiales</taxon>
        <taxon>Burkholderiaceae</taxon>
        <taxon>Burkholderia</taxon>
        <taxon>Burkholderia cepacia complex</taxon>
    </lineage>
</organism>
<dbReference type="PANTHER" id="PTHR30469">
    <property type="entry name" value="MULTIDRUG RESISTANCE PROTEIN MDTA"/>
    <property type="match status" value="1"/>
</dbReference>
<dbReference type="Proteomes" id="UP000250416">
    <property type="component" value="Unassembled WGS sequence"/>
</dbReference>
<evidence type="ECO:0000256" key="2">
    <source>
        <dbReference type="ARBA" id="ARBA00009477"/>
    </source>
</evidence>
<dbReference type="Pfam" id="PF25917">
    <property type="entry name" value="BSH_RND"/>
    <property type="match status" value="1"/>
</dbReference>
<evidence type="ECO:0000313" key="11">
    <source>
        <dbReference type="Proteomes" id="UP000250416"/>
    </source>
</evidence>
<protein>
    <submittedName>
        <fullName evidence="10">RND family efflux transporter MFP subunit</fullName>
    </submittedName>
</protein>
<proteinExistence type="inferred from homology"/>
<keyword evidence="5" id="KW-0812">Transmembrane</keyword>
<dbReference type="InterPro" id="IPR058627">
    <property type="entry name" value="MdtA-like_C"/>
</dbReference>
<keyword evidence="4" id="KW-0175">Coiled coil</keyword>
<gene>
    <name evidence="10" type="primary">ttgA</name>
    <name evidence="10" type="ORF">NCTC10661_01276</name>
</gene>
<evidence type="ECO:0000256" key="4">
    <source>
        <dbReference type="SAM" id="Coils"/>
    </source>
</evidence>
<dbReference type="AlphaFoldDB" id="A0AAE8NBF6"/>
<dbReference type="InterPro" id="IPR006143">
    <property type="entry name" value="RND_pump_MFP"/>
</dbReference>
<evidence type="ECO:0000313" key="10">
    <source>
        <dbReference type="EMBL" id="SPV16338.1"/>
    </source>
</evidence>
<evidence type="ECO:0000256" key="1">
    <source>
        <dbReference type="ARBA" id="ARBA00004196"/>
    </source>
</evidence>
<keyword evidence="3" id="KW-0813">Transport</keyword>
<feature type="domain" description="Multidrug resistance protein MdtA-like alpha-helical hairpin" evidence="6">
    <location>
        <begin position="165"/>
        <end position="224"/>
    </location>
</feature>
<feature type="transmembrane region" description="Helical" evidence="5">
    <location>
        <begin position="62"/>
        <end position="84"/>
    </location>
</feature>
<evidence type="ECO:0000256" key="3">
    <source>
        <dbReference type="ARBA" id="ARBA00022448"/>
    </source>
</evidence>
<feature type="coiled-coil region" evidence="4">
    <location>
        <begin position="159"/>
        <end position="186"/>
    </location>
</feature>
<evidence type="ECO:0000259" key="7">
    <source>
        <dbReference type="Pfam" id="PF25917"/>
    </source>
</evidence>
<evidence type="ECO:0000256" key="5">
    <source>
        <dbReference type="SAM" id="Phobius"/>
    </source>
</evidence>
<comment type="subcellular location">
    <subcellularLocation>
        <location evidence="1">Cell envelope</location>
    </subcellularLocation>
</comment>
<dbReference type="Pfam" id="PF25954">
    <property type="entry name" value="Beta-barrel_RND_2"/>
    <property type="match status" value="1"/>
</dbReference>
<dbReference type="InterPro" id="IPR058792">
    <property type="entry name" value="Beta-barrel_RND_2"/>
</dbReference>
<name>A0AAE8NBF6_BURCE</name>
<comment type="similarity">
    <text evidence="2">Belongs to the membrane fusion protein (MFP) (TC 8.A.1) family.</text>
</comment>
<keyword evidence="5" id="KW-0472">Membrane</keyword>
<dbReference type="GO" id="GO:1990281">
    <property type="term" value="C:efflux pump complex"/>
    <property type="evidence" value="ECO:0007669"/>
    <property type="project" value="TreeGrafter"/>
</dbReference>
<dbReference type="Pfam" id="PF25967">
    <property type="entry name" value="RND-MFP_C"/>
    <property type="match status" value="1"/>
</dbReference>
<dbReference type="GO" id="GO:0015562">
    <property type="term" value="F:efflux transmembrane transporter activity"/>
    <property type="evidence" value="ECO:0007669"/>
    <property type="project" value="TreeGrafter"/>
</dbReference>
<evidence type="ECO:0000259" key="6">
    <source>
        <dbReference type="Pfam" id="PF25876"/>
    </source>
</evidence>
<dbReference type="PANTHER" id="PTHR30469:SF37">
    <property type="entry name" value="RAGD PROTEIN"/>
    <property type="match status" value="1"/>
</dbReference>
<sequence>MRGWPGDARARPDTDFRPLSLHYPVELVEFMEEKHHSAVGIQVDEHGMHLPTRTSVSRRGRIVLVVIGVLLAAGAARTIVVNVLNRNRLDTVAEQNTRQYVTVAHPVDAATGGKLSLPGTLRGFVEAPIYARASGYVLRWQADIGAHVKQGQVLAELDTPELNQELAQATAQRQQAQAALALAKTSFDRAQQLRQRDAVSQQELDDRQGAFNQGTANLAAADANMRRLTELKGFQRIVAPIDGIVTQRNVDVGDLVSSGNAGRSLFTVVQADRLRLYVQVPQAYAQQVKVGQHVSVAQAELPGRTFDGTITRTSEAIDVATRSLQIEITLPNPDGRLLPGAYVQATLPMTPVGRLQVPANTLLFRAEGPTVATVDANGQVRLKQVTVVRTIGQTLEVDGPLTPNDRLVTNPSDALANGDQVIVSAPAAKPASSAAEAKS</sequence>
<evidence type="ECO:0000259" key="9">
    <source>
        <dbReference type="Pfam" id="PF25967"/>
    </source>
</evidence>
<comment type="caution">
    <text evidence="10">The sequence shown here is derived from an EMBL/GenBank/DDBJ whole genome shotgun (WGS) entry which is preliminary data.</text>
</comment>
<dbReference type="NCBIfam" id="TIGR01730">
    <property type="entry name" value="RND_mfp"/>
    <property type="match status" value="1"/>
</dbReference>
<dbReference type="Gene3D" id="1.10.287.470">
    <property type="entry name" value="Helix hairpin bin"/>
    <property type="match status" value="1"/>
</dbReference>
<feature type="domain" description="CusB-like beta-barrel" evidence="8">
    <location>
        <begin position="277"/>
        <end position="347"/>
    </location>
</feature>
<dbReference type="Pfam" id="PF25876">
    <property type="entry name" value="HH_MFP_RND"/>
    <property type="match status" value="1"/>
</dbReference>
<keyword evidence="5" id="KW-1133">Transmembrane helix</keyword>
<dbReference type="Gene3D" id="2.40.30.170">
    <property type="match status" value="1"/>
</dbReference>
<dbReference type="SUPFAM" id="SSF111369">
    <property type="entry name" value="HlyD-like secretion proteins"/>
    <property type="match status" value="1"/>
</dbReference>
<dbReference type="EMBL" id="UARD01000005">
    <property type="protein sequence ID" value="SPV16338.1"/>
    <property type="molecule type" value="Genomic_DNA"/>
</dbReference>
<dbReference type="Gene3D" id="2.40.420.20">
    <property type="match status" value="1"/>
</dbReference>
<dbReference type="FunFam" id="2.40.30.170:FF:000010">
    <property type="entry name" value="Efflux RND transporter periplasmic adaptor subunit"/>
    <property type="match status" value="1"/>
</dbReference>
<feature type="domain" description="Multidrug resistance protein MdtA-like C-terminal permuted SH3" evidence="9">
    <location>
        <begin position="357"/>
        <end position="410"/>
    </location>
</feature>
<evidence type="ECO:0000259" key="8">
    <source>
        <dbReference type="Pfam" id="PF25954"/>
    </source>
</evidence>